<keyword evidence="12" id="KW-0472">Membrane</keyword>
<comment type="cofactor">
    <cofactor evidence="1 13">
        <name>heme</name>
        <dbReference type="ChEBI" id="CHEBI:30413"/>
    </cofactor>
</comment>
<comment type="caution">
    <text evidence="15">The sequence shown here is derived from an EMBL/GenBank/DDBJ whole genome shotgun (WGS) entry which is preliminary data.</text>
</comment>
<dbReference type="Gene3D" id="1.10.630.10">
    <property type="entry name" value="Cytochrome P450"/>
    <property type="match status" value="1"/>
</dbReference>
<dbReference type="Proteomes" id="UP000683000">
    <property type="component" value="Unassembled WGS sequence"/>
</dbReference>
<accession>A0A8I2YNB9</accession>
<dbReference type="EMBL" id="JAGFBS010000015">
    <property type="protein sequence ID" value="KAG6375250.1"/>
    <property type="molecule type" value="Genomic_DNA"/>
</dbReference>
<dbReference type="InterPro" id="IPR001128">
    <property type="entry name" value="Cyt_P450"/>
</dbReference>
<organism evidence="15 16">
    <name type="scientific">Boletus reticuloceps</name>
    <dbReference type="NCBI Taxonomy" id="495285"/>
    <lineage>
        <taxon>Eukaryota</taxon>
        <taxon>Fungi</taxon>
        <taxon>Dikarya</taxon>
        <taxon>Basidiomycota</taxon>
        <taxon>Agaricomycotina</taxon>
        <taxon>Agaricomycetes</taxon>
        <taxon>Agaricomycetidae</taxon>
        <taxon>Boletales</taxon>
        <taxon>Boletineae</taxon>
        <taxon>Boletaceae</taxon>
        <taxon>Boletoideae</taxon>
        <taxon>Boletus</taxon>
    </lineage>
</organism>
<keyword evidence="8" id="KW-1133">Transmembrane helix</keyword>
<evidence type="ECO:0000256" key="12">
    <source>
        <dbReference type="ARBA" id="ARBA00023136"/>
    </source>
</evidence>
<dbReference type="OrthoDB" id="1470350at2759"/>
<keyword evidence="16" id="KW-1185">Reference proteome</keyword>
<dbReference type="SUPFAM" id="SSF48264">
    <property type="entry name" value="Cytochrome P450"/>
    <property type="match status" value="1"/>
</dbReference>
<evidence type="ECO:0000256" key="3">
    <source>
        <dbReference type="ARBA" id="ARBA00004721"/>
    </source>
</evidence>
<gene>
    <name evidence="15" type="ORF">JVT61DRAFT_3466</name>
</gene>
<evidence type="ECO:0000256" key="11">
    <source>
        <dbReference type="ARBA" id="ARBA00023033"/>
    </source>
</evidence>
<reference evidence="15" key="1">
    <citation type="submission" date="2021-03" db="EMBL/GenBank/DDBJ databases">
        <title>Evolutionary innovations through gain and loss of genes in the ectomycorrhizal Boletales.</title>
        <authorList>
            <person name="Wu G."/>
            <person name="Miyauchi S."/>
            <person name="Morin E."/>
            <person name="Yang Z.-L."/>
            <person name="Xu J."/>
            <person name="Martin F.M."/>
        </authorList>
    </citation>
    <scope>NUCLEOTIDE SEQUENCE</scope>
    <source>
        <strain evidence="15">BR01</strain>
    </source>
</reference>
<dbReference type="PANTHER" id="PTHR24305">
    <property type="entry name" value="CYTOCHROME P450"/>
    <property type="match status" value="1"/>
</dbReference>
<evidence type="ECO:0000256" key="14">
    <source>
        <dbReference type="RuleBase" id="RU000461"/>
    </source>
</evidence>
<dbReference type="PRINTS" id="PR00465">
    <property type="entry name" value="EP450IV"/>
</dbReference>
<evidence type="ECO:0000256" key="1">
    <source>
        <dbReference type="ARBA" id="ARBA00001971"/>
    </source>
</evidence>
<keyword evidence="5 13" id="KW-0349">Heme</keyword>
<name>A0A8I2YNB9_9AGAM</name>
<dbReference type="InterPro" id="IPR017972">
    <property type="entry name" value="Cyt_P450_CS"/>
</dbReference>
<proteinExistence type="inferred from homology"/>
<dbReference type="PRINTS" id="PR00385">
    <property type="entry name" value="P450"/>
</dbReference>
<evidence type="ECO:0000256" key="9">
    <source>
        <dbReference type="ARBA" id="ARBA00023002"/>
    </source>
</evidence>
<comment type="subcellular location">
    <subcellularLocation>
        <location evidence="2">Membrane</location>
    </subcellularLocation>
</comment>
<evidence type="ECO:0000256" key="4">
    <source>
        <dbReference type="ARBA" id="ARBA00010617"/>
    </source>
</evidence>
<evidence type="ECO:0000313" key="15">
    <source>
        <dbReference type="EMBL" id="KAG6375250.1"/>
    </source>
</evidence>
<dbReference type="Pfam" id="PF00067">
    <property type="entry name" value="p450"/>
    <property type="match status" value="1"/>
</dbReference>
<dbReference type="PANTHER" id="PTHR24305:SF166">
    <property type="entry name" value="CYTOCHROME P450 12A4, MITOCHONDRIAL-RELATED"/>
    <property type="match status" value="1"/>
</dbReference>
<evidence type="ECO:0000256" key="13">
    <source>
        <dbReference type="PIRSR" id="PIRSR602403-1"/>
    </source>
</evidence>
<dbReference type="PROSITE" id="PS00086">
    <property type="entry name" value="CYTOCHROME_P450"/>
    <property type="match status" value="1"/>
</dbReference>
<feature type="binding site" description="axial binding residue" evidence="13">
    <location>
        <position position="422"/>
    </location>
    <ligand>
        <name>heme</name>
        <dbReference type="ChEBI" id="CHEBI:30413"/>
    </ligand>
    <ligandPart>
        <name>Fe</name>
        <dbReference type="ChEBI" id="CHEBI:18248"/>
    </ligandPart>
</feature>
<dbReference type="GO" id="GO:0016705">
    <property type="term" value="F:oxidoreductase activity, acting on paired donors, with incorporation or reduction of molecular oxygen"/>
    <property type="evidence" value="ECO:0007669"/>
    <property type="project" value="InterPro"/>
</dbReference>
<keyword evidence="7 13" id="KW-0479">Metal-binding</keyword>
<keyword evidence="9 14" id="KW-0560">Oxidoreductase</keyword>
<dbReference type="InterPro" id="IPR002403">
    <property type="entry name" value="Cyt_P450_E_grp-IV"/>
</dbReference>
<dbReference type="GO" id="GO:0004497">
    <property type="term" value="F:monooxygenase activity"/>
    <property type="evidence" value="ECO:0007669"/>
    <property type="project" value="UniProtKB-KW"/>
</dbReference>
<evidence type="ECO:0000256" key="6">
    <source>
        <dbReference type="ARBA" id="ARBA00022692"/>
    </source>
</evidence>
<comment type="pathway">
    <text evidence="3">Secondary metabolite biosynthesis; terpenoid biosynthesis.</text>
</comment>
<keyword evidence="10 13" id="KW-0408">Iron</keyword>
<comment type="similarity">
    <text evidence="4 14">Belongs to the cytochrome P450 family.</text>
</comment>
<evidence type="ECO:0000256" key="8">
    <source>
        <dbReference type="ARBA" id="ARBA00022989"/>
    </source>
</evidence>
<dbReference type="GO" id="GO:0016020">
    <property type="term" value="C:membrane"/>
    <property type="evidence" value="ECO:0007669"/>
    <property type="project" value="UniProtKB-SubCell"/>
</dbReference>
<evidence type="ECO:0000256" key="5">
    <source>
        <dbReference type="ARBA" id="ARBA00022617"/>
    </source>
</evidence>
<evidence type="ECO:0000256" key="7">
    <source>
        <dbReference type="ARBA" id="ARBA00022723"/>
    </source>
</evidence>
<dbReference type="GO" id="GO:0005506">
    <property type="term" value="F:iron ion binding"/>
    <property type="evidence" value="ECO:0007669"/>
    <property type="project" value="InterPro"/>
</dbReference>
<dbReference type="AlphaFoldDB" id="A0A8I2YNB9"/>
<protein>
    <submittedName>
        <fullName evidence="15">Cytochrome P450</fullName>
    </submittedName>
</protein>
<evidence type="ECO:0000256" key="2">
    <source>
        <dbReference type="ARBA" id="ARBA00004370"/>
    </source>
</evidence>
<evidence type="ECO:0000313" key="16">
    <source>
        <dbReference type="Proteomes" id="UP000683000"/>
    </source>
</evidence>
<keyword evidence="11 14" id="KW-0503">Monooxygenase</keyword>
<sequence length="439" mass="48615">MQIMDTFSTVKIPEELHELVSRIPSISVFNAVVAGTAILAFLKLWADEYGAAYEAPATLGRRRVILYDPKAIAHFHAKQTWTYVRTPLSKTAFERGFGRGVFWADGESHTRQRKSLTPAFSIAAIRHLTPIFYDSAYKAKGAWNALIESSGEDGAIIDVQNWMNYISLDTIGLAGFSHDFGALDGKHASVTERLMRKLNDAMEEISTVLLARTKQEMDAGIVGDKEEKSVIGLLIKGQRSESEFHLSKEEVLAQMKVLLLAGYETTAISVTWALIELSRNPDIQTKLRNELIELGPTDPTYDQLSNGLPYLDAVVHETLRMHAPVRETTRMADEDDVIPLSEPVRTKSGQLVENLSIAKGTTISIPLASVNLSAIVWGEDAKVFNPSRWLEDDHGNSGIPAKAKEVQGHRHLLTFSDGPRICLGKHFAVTEFKVGHVAR</sequence>
<keyword evidence="6" id="KW-0812">Transmembrane</keyword>
<dbReference type="InterPro" id="IPR050121">
    <property type="entry name" value="Cytochrome_P450_monoxygenase"/>
</dbReference>
<dbReference type="GO" id="GO:0020037">
    <property type="term" value="F:heme binding"/>
    <property type="evidence" value="ECO:0007669"/>
    <property type="project" value="InterPro"/>
</dbReference>
<evidence type="ECO:0000256" key="10">
    <source>
        <dbReference type="ARBA" id="ARBA00023004"/>
    </source>
</evidence>
<dbReference type="InterPro" id="IPR036396">
    <property type="entry name" value="Cyt_P450_sf"/>
</dbReference>